<dbReference type="InterPro" id="IPR029442">
    <property type="entry name" value="GyrI-like"/>
</dbReference>
<dbReference type="Gene3D" id="3.20.80.10">
    <property type="entry name" value="Regulatory factor, effector binding domain"/>
    <property type="match status" value="1"/>
</dbReference>
<protein>
    <submittedName>
        <fullName evidence="2">Transcription activator effector binding protein</fullName>
    </submittedName>
</protein>
<dbReference type="KEGG" id="bco:Bcell_0582"/>
<dbReference type="RefSeq" id="WP_013487205.1">
    <property type="nucleotide sequence ID" value="NC_014829.1"/>
</dbReference>
<dbReference type="InterPro" id="IPR010499">
    <property type="entry name" value="AraC_E-bd"/>
</dbReference>
<dbReference type="EMBL" id="CP002394">
    <property type="protein sequence ID" value="ADU28864.1"/>
    <property type="molecule type" value="Genomic_DNA"/>
</dbReference>
<dbReference type="HOGENOM" id="CLU_137307_0_0_9"/>
<keyword evidence="3" id="KW-1185">Reference proteome</keyword>
<gene>
    <name evidence="2" type="ordered locus">Bcell_0582</name>
</gene>
<dbReference type="OrthoDB" id="2364201at2"/>
<reference evidence="2" key="1">
    <citation type="submission" date="2010-12" db="EMBL/GenBank/DDBJ databases">
        <title>Complete sequence of Bacillus cellulosilyticus DSM 2522.</title>
        <authorList>
            <consortium name="US DOE Joint Genome Institute"/>
            <person name="Lucas S."/>
            <person name="Copeland A."/>
            <person name="Lapidus A."/>
            <person name="Cheng J.-F."/>
            <person name="Bruce D."/>
            <person name="Goodwin L."/>
            <person name="Pitluck S."/>
            <person name="Chertkov O."/>
            <person name="Detter J.C."/>
            <person name="Han C."/>
            <person name="Tapia R."/>
            <person name="Land M."/>
            <person name="Hauser L."/>
            <person name="Jeffries C."/>
            <person name="Kyrpides N."/>
            <person name="Ivanova N."/>
            <person name="Mikhailova N."/>
            <person name="Brumm P."/>
            <person name="Mead D."/>
            <person name="Woyke T."/>
        </authorList>
    </citation>
    <scope>NUCLEOTIDE SEQUENCE [LARGE SCALE GENOMIC DNA]</scope>
    <source>
        <strain evidence="2">DSM 2522</strain>
    </source>
</reference>
<dbReference type="STRING" id="649639.Bcell_0582"/>
<dbReference type="Proteomes" id="UP000001401">
    <property type="component" value="Chromosome"/>
</dbReference>
<dbReference type="Pfam" id="PF06445">
    <property type="entry name" value="GyrI-like"/>
    <property type="match status" value="1"/>
</dbReference>
<accession>E6TYC6</accession>
<evidence type="ECO:0000259" key="1">
    <source>
        <dbReference type="SMART" id="SM00871"/>
    </source>
</evidence>
<sequence length="163" mass="19028">MEKYKVVKIPAYRAIGLKWEGSWSEISGLKEVIQEAGDRREELSHIVAPVVQLGLSYHTRQDGFTHYSAYEVTREQEVPDGMIEIDIPEMTYLVTNHKKGGNIGKTYDDIAQYLKESNYEPYRDETVPFENLPIKHEKYPLDRDLDDPHFEILIPIEKKEKDM</sequence>
<evidence type="ECO:0000313" key="2">
    <source>
        <dbReference type="EMBL" id="ADU28864.1"/>
    </source>
</evidence>
<feature type="domain" description="AraC effector-binding" evidence="1">
    <location>
        <begin position="2"/>
        <end position="157"/>
    </location>
</feature>
<proteinExistence type="predicted"/>
<evidence type="ECO:0000313" key="3">
    <source>
        <dbReference type="Proteomes" id="UP000001401"/>
    </source>
</evidence>
<dbReference type="InterPro" id="IPR011256">
    <property type="entry name" value="Reg_factor_effector_dom_sf"/>
</dbReference>
<name>E6TYC6_EVAC2</name>
<dbReference type="SMART" id="SM00871">
    <property type="entry name" value="AraC_E_bind"/>
    <property type="match status" value="1"/>
</dbReference>
<dbReference type="eggNOG" id="COG3708">
    <property type="taxonomic scope" value="Bacteria"/>
</dbReference>
<organism evidence="2 3">
    <name type="scientific">Evansella cellulosilytica (strain ATCC 21833 / DSM 2522 / FERM P-1141 / JCM 9156 / N-4)</name>
    <name type="common">Bacillus cellulosilyticus</name>
    <dbReference type="NCBI Taxonomy" id="649639"/>
    <lineage>
        <taxon>Bacteria</taxon>
        <taxon>Bacillati</taxon>
        <taxon>Bacillota</taxon>
        <taxon>Bacilli</taxon>
        <taxon>Bacillales</taxon>
        <taxon>Bacillaceae</taxon>
        <taxon>Evansella</taxon>
    </lineage>
</organism>
<dbReference type="AlphaFoldDB" id="E6TYC6"/>
<dbReference type="SUPFAM" id="SSF55136">
    <property type="entry name" value="Probable bacterial effector-binding domain"/>
    <property type="match status" value="1"/>
</dbReference>